<organism evidence="2 3">
    <name type="scientific">Trypanosoma vivax (strain Y486)</name>
    <dbReference type="NCBI Taxonomy" id="1055687"/>
    <lineage>
        <taxon>Eukaryota</taxon>
        <taxon>Discoba</taxon>
        <taxon>Euglenozoa</taxon>
        <taxon>Kinetoplastea</taxon>
        <taxon>Metakinetoplastina</taxon>
        <taxon>Trypanosomatida</taxon>
        <taxon>Trypanosomatidae</taxon>
        <taxon>Trypanosoma</taxon>
        <taxon>Duttonella</taxon>
    </lineage>
</organism>
<protein>
    <submittedName>
        <fullName evidence="2">Uncharacterized protein</fullName>
    </submittedName>
</protein>
<dbReference type="AlphaFoldDB" id="F9WL79"/>
<feature type="compositionally biased region" description="Basic and acidic residues" evidence="1">
    <location>
        <begin position="25"/>
        <end position="40"/>
    </location>
</feature>
<name>F9WL79_TRYVY</name>
<feature type="compositionally biased region" description="Basic and acidic residues" evidence="1">
    <location>
        <begin position="140"/>
        <end position="155"/>
    </location>
</feature>
<feature type="region of interest" description="Disordered" evidence="1">
    <location>
        <begin position="1"/>
        <end position="98"/>
    </location>
</feature>
<reference evidence="2 3" key="1">
    <citation type="journal article" date="2012" name="Proc. Natl. Acad. Sci. U.S.A.">
        <title>Antigenic diversity is generated by distinct evolutionary mechanisms in African trypanosome species.</title>
        <authorList>
            <person name="Jackson A.P."/>
            <person name="Berry A."/>
            <person name="Aslett M."/>
            <person name="Allison H.C."/>
            <person name="Burton P."/>
            <person name="Vavrova-Anderson J."/>
            <person name="Brown R."/>
            <person name="Browne H."/>
            <person name="Corton N."/>
            <person name="Hauser H."/>
            <person name="Gamble J."/>
            <person name="Gilderthorp R."/>
            <person name="Marcello L."/>
            <person name="McQuillan J."/>
            <person name="Otto T.D."/>
            <person name="Quail M.A."/>
            <person name="Sanders M.J."/>
            <person name="van Tonder A."/>
            <person name="Ginger M.L."/>
            <person name="Field M.C."/>
            <person name="Barry J.D."/>
            <person name="Hertz-Fowler C."/>
            <person name="Berriman M."/>
        </authorList>
    </citation>
    <scope>NUCLEOTIDE SEQUENCE</scope>
    <source>
        <strain evidence="2 3">Y486</strain>
    </source>
</reference>
<feature type="region of interest" description="Disordered" evidence="1">
    <location>
        <begin position="132"/>
        <end position="168"/>
    </location>
</feature>
<accession>F9WL79</accession>
<keyword evidence="3" id="KW-1185">Reference proteome</keyword>
<dbReference type="Proteomes" id="UP000009027">
    <property type="component" value="Unassembled WGS sequence"/>
</dbReference>
<feature type="compositionally biased region" description="Basic and acidic residues" evidence="1">
    <location>
        <begin position="1"/>
        <end position="17"/>
    </location>
</feature>
<sequence length="168" mass="18261">MRRSAREHGGGREDASREPGTQGRGSRDAQGRVLRRDPRQLRRRVRTRSQLESRSTRAPEPSAQRPAATARRRSSCVGGPHAIGRRSAARGNWQRSAAMPRAEIRHAAWLAQHGPRQTKHAPEGIVKATRSCRAAQLGDEGGHRAVADAGEKDPQRQSSMGGAATQSS</sequence>
<evidence type="ECO:0000313" key="3">
    <source>
        <dbReference type="Proteomes" id="UP000009027"/>
    </source>
</evidence>
<proteinExistence type="predicted"/>
<feature type="compositionally biased region" description="Polar residues" evidence="1">
    <location>
        <begin position="156"/>
        <end position="168"/>
    </location>
</feature>
<evidence type="ECO:0000256" key="1">
    <source>
        <dbReference type="SAM" id="MobiDB-lite"/>
    </source>
</evidence>
<dbReference type="EMBL" id="CAEX01000746">
    <property type="protein sequence ID" value="CCD18266.1"/>
    <property type="molecule type" value="Genomic_DNA"/>
</dbReference>
<dbReference type="VEuPathDB" id="TriTrypDB:TvY486_0009300"/>
<evidence type="ECO:0000313" key="2">
    <source>
        <dbReference type="EMBL" id="CCD18266.1"/>
    </source>
</evidence>
<gene>
    <name evidence="2" type="ORF">TvY486_0009300</name>
</gene>